<comment type="caution">
    <text evidence="4">The sequence shown here is derived from an EMBL/GenBank/DDBJ whole genome shotgun (WGS) entry which is preliminary data.</text>
</comment>
<feature type="domain" description="Class II aldolase/adducin N-terminal" evidence="3">
    <location>
        <begin position="8"/>
        <end position="182"/>
    </location>
</feature>
<dbReference type="GO" id="GO:0005829">
    <property type="term" value="C:cytosol"/>
    <property type="evidence" value="ECO:0007669"/>
    <property type="project" value="TreeGrafter"/>
</dbReference>
<keyword evidence="2 4" id="KW-0456">Lyase</keyword>
<gene>
    <name evidence="4" type="ORF">GGR36_004079</name>
</gene>
<name>A0A840BQ13_9RHOO</name>
<dbReference type="EMBL" id="JACIET010000003">
    <property type="protein sequence ID" value="MBB4014723.1"/>
    <property type="molecule type" value="Genomic_DNA"/>
</dbReference>
<dbReference type="AlphaFoldDB" id="A0A840BQ13"/>
<protein>
    <submittedName>
        <fullName evidence="4">L-fuculose-phosphate aldolase</fullName>
        <ecNumber evidence="4">4.1.2.17</ecNumber>
    </submittedName>
</protein>
<evidence type="ECO:0000313" key="4">
    <source>
        <dbReference type="EMBL" id="MBB4014723.1"/>
    </source>
</evidence>
<dbReference type="GO" id="GO:0008738">
    <property type="term" value="F:L-fuculose-phosphate aldolase activity"/>
    <property type="evidence" value="ECO:0007669"/>
    <property type="project" value="UniProtKB-EC"/>
</dbReference>
<dbReference type="SMART" id="SM01007">
    <property type="entry name" value="Aldolase_II"/>
    <property type="match status" value="1"/>
</dbReference>
<dbReference type="InterPro" id="IPR036409">
    <property type="entry name" value="Aldolase_II/adducin_N_sf"/>
</dbReference>
<dbReference type="RefSeq" id="WP_183637809.1">
    <property type="nucleotide sequence ID" value="NZ_BAABLE010000008.1"/>
</dbReference>
<keyword evidence="5" id="KW-1185">Reference proteome</keyword>
<dbReference type="GO" id="GO:0019323">
    <property type="term" value="P:pentose catabolic process"/>
    <property type="evidence" value="ECO:0007669"/>
    <property type="project" value="TreeGrafter"/>
</dbReference>
<dbReference type="SUPFAM" id="SSF53639">
    <property type="entry name" value="AraD/HMP-PK domain-like"/>
    <property type="match status" value="1"/>
</dbReference>
<accession>A0A840BQ13</accession>
<dbReference type="PANTHER" id="PTHR22789:SF0">
    <property type="entry name" value="3-OXO-TETRONATE 4-PHOSPHATE DECARBOXYLASE-RELATED"/>
    <property type="match status" value="1"/>
</dbReference>
<dbReference type="InterPro" id="IPR050197">
    <property type="entry name" value="Aldolase_class_II_sugar_metab"/>
</dbReference>
<evidence type="ECO:0000256" key="1">
    <source>
        <dbReference type="ARBA" id="ARBA00022723"/>
    </source>
</evidence>
<dbReference type="GO" id="GO:0046872">
    <property type="term" value="F:metal ion binding"/>
    <property type="evidence" value="ECO:0007669"/>
    <property type="project" value="UniProtKB-KW"/>
</dbReference>
<evidence type="ECO:0000256" key="2">
    <source>
        <dbReference type="ARBA" id="ARBA00023239"/>
    </source>
</evidence>
<sequence length="211" mass="22915">MTALSLPHQLLACARHIAALGLNPGAAGNLSVREADGMLITPSGLPWEELGTDDFVHVDWAGQSQGPRAPSSEWQLHRDLYLARSEFGAVIHTHAPFCTALACLHREIPSFHYMVARFGGSTVRCARYATYGTPALSLATAEAMADRNGCLLGNHGMVVAGRDLRHAQALAIELESLAEQYWRACQLGTPILLPEDEIARVLEKFKGYGVR</sequence>
<dbReference type="Gene3D" id="3.40.225.10">
    <property type="entry name" value="Class II aldolase/adducin N-terminal domain"/>
    <property type="match status" value="1"/>
</dbReference>
<evidence type="ECO:0000313" key="5">
    <source>
        <dbReference type="Proteomes" id="UP000561045"/>
    </source>
</evidence>
<organism evidence="4 5">
    <name type="scientific">Niveibacterium umoris</name>
    <dbReference type="NCBI Taxonomy" id="1193620"/>
    <lineage>
        <taxon>Bacteria</taxon>
        <taxon>Pseudomonadati</taxon>
        <taxon>Pseudomonadota</taxon>
        <taxon>Betaproteobacteria</taxon>
        <taxon>Rhodocyclales</taxon>
        <taxon>Rhodocyclaceae</taxon>
        <taxon>Niveibacterium</taxon>
    </lineage>
</organism>
<keyword evidence="1" id="KW-0479">Metal-binding</keyword>
<proteinExistence type="predicted"/>
<dbReference type="Pfam" id="PF00596">
    <property type="entry name" value="Aldolase_II"/>
    <property type="match status" value="1"/>
</dbReference>
<dbReference type="Proteomes" id="UP000561045">
    <property type="component" value="Unassembled WGS sequence"/>
</dbReference>
<reference evidence="4 5" key="1">
    <citation type="submission" date="2020-08" db="EMBL/GenBank/DDBJ databases">
        <title>Genomic Encyclopedia of Type Strains, Phase IV (KMG-IV): sequencing the most valuable type-strain genomes for metagenomic binning, comparative biology and taxonomic classification.</title>
        <authorList>
            <person name="Goeker M."/>
        </authorList>
    </citation>
    <scope>NUCLEOTIDE SEQUENCE [LARGE SCALE GENOMIC DNA]</scope>
    <source>
        <strain evidence="4 5">DSM 106739</strain>
    </source>
</reference>
<dbReference type="EC" id="4.1.2.17" evidence="4"/>
<dbReference type="InterPro" id="IPR001303">
    <property type="entry name" value="Aldolase_II/adducin_N"/>
</dbReference>
<dbReference type="PANTHER" id="PTHR22789">
    <property type="entry name" value="FUCULOSE PHOSPHATE ALDOLASE"/>
    <property type="match status" value="1"/>
</dbReference>
<evidence type="ECO:0000259" key="3">
    <source>
        <dbReference type="SMART" id="SM01007"/>
    </source>
</evidence>